<dbReference type="GeneID" id="113210932"/>
<dbReference type="GO" id="GO:0005634">
    <property type="term" value="C:nucleus"/>
    <property type="evidence" value="ECO:0007669"/>
    <property type="project" value="TreeGrafter"/>
</dbReference>
<dbReference type="Pfam" id="PF00397">
    <property type="entry name" value="WW"/>
    <property type="match status" value="1"/>
</dbReference>
<dbReference type="InterPro" id="IPR052626">
    <property type="entry name" value="SWT1_Regulator"/>
</dbReference>
<evidence type="ECO:0000259" key="2">
    <source>
        <dbReference type="PROSITE" id="PS50020"/>
    </source>
</evidence>
<feature type="compositionally biased region" description="Low complexity" evidence="1">
    <location>
        <begin position="203"/>
        <end position="213"/>
    </location>
</feature>
<proteinExistence type="predicted"/>
<dbReference type="Gene3D" id="2.20.70.10">
    <property type="match status" value="1"/>
</dbReference>
<evidence type="ECO:0000256" key="1">
    <source>
        <dbReference type="SAM" id="MobiDB-lite"/>
    </source>
</evidence>
<dbReference type="Gene3D" id="3.40.50.1010">
    <property type="entry name" value="5'-nuclease"/>
    <property type="match status" value="1"/>
</dbReference>
<dbReference type="PANTHER" id="PTHR16161">
    <property type="entry name" value="TRANSCRIPTIONAL PROTEIN SWT1"/>
    <property type="match status" value="1"/>
</dbReference>
<dbReference type="CDD" id="cd00201">
    <property type="entry name" value="WW"/>
    <property type="match status" value="1"/>
</dbReference>
<dbReference type="SUPFAM" id="SSF51045">
    <property type="entry name" value="WW domain"/>
    <property type="match status" value="1"/>
</dbReference>
<dbReference type="InterPro" id="IPR002716">
    <property type="entry name" value="PIN_dom"/>
</dbReference>
<feature type="region of interest" description="Disordered" evidence="1">
    <location>
        <begin position="31"/>
        <end position="229"/>
    </location>
</feature>
<sequence>METSKRKHGWIVRHSKSRPGKMYYHNTLTRQSTWTRPEEFVERDIQSSKVSPEKKGHKRHRGRSSTISSTSTTGEATDEVTQQVESNEYLGVATTREILSARRSSQEHSNPTTAESSETKQESSNSLQGNKMRKTIKAVRRKTREGDQDALASSQIVSTSMRSEEGVDNNHFDTPNRVLKSPTAGNEKMSNKQAEPRHLKETPPSSSSLLSSLPPGPIQSRKRRYSKNLAEDRLHTLQQKLKEERESKQEVSQHQTCLDSKERKIVEKNYEPMDFEFEVINNIGELRQQDAGLQLTKQPIFMDMDIDHSVNIAEPELTFYVVLDTNILLSHLKFAEELRDTVVAGKGPVHLYLPWQVLHELDHLKDKGKTSIQPLARRAINYLHQNFSSKHPRVCGQKIRCATDDSSNSSPDDNILEACLQLKRQGFTNVVLLSNDVNLLNKGLVNDIQALSKDEFAQQLCVNSTHISAGSTASQNLPEPTHEVCAGNNNFKTDVVLSEMKSVLKDFFTKIVSKGMEEEYKYLWEKRTIIPPPWNVEQALQCLSYHWMAICGSFIPQVVKKCTEDLKHFFKVKAKCDRITVADLKSGIGLAESLLESIPKKYKSIVVPALQNIKTMLLKLDEAFSPRKDESCTASTEKSDFKYSTLLTCFEEALSAARSLCDPIAVSQPDWRINVGCMIEALQKLTHLLNLLLQTTFESLSDEHPVVVDLVKLIKGNHQISAQDLINFIKEDRNRNLLEVGIQQFEDVSTHLTKMAHSNIIL</sequence>
<feature type="domain" description="WW" evidence="2">
    <location>
        <begin position="4"/>
        <end position="39"/>
    </location>
</feature>
<dbReference type="InterPro" id="IPR001202">
    <property type="entry name" value="WW_dom"/>
</dbReference>
<dbReference type="PANTHER" id="PTHR16161:SF0">
    <property type="entry name" value="TRANSCRIPTIONAL PROTEIN SWT1"/>
    <property type="match status" value="1"/>
</dbReference>
<accession>A0A6J1T2N6</accession>
<dbReference type="CTD" id="54823"/>
<feature type="compositionally biased region" description="Basic and acidic residues" evidence="1">
    <location>
        <begin position="36"/>
        <end position="54"/>
    </location>
</feature>
<dbReference type="InterPro" id="IPR029060">
    <property type="entry name" value="PIN-like_dom_sf"/>
</dbReference>
<feature type="compositionally biased region" description="Polar residues" evidence="1">
    <location>
        <begin position="151"/>
        <end position="161"/>
    </location>
</feature>
<dbReference type="PROSITE" id="PS50020">
    <property type="entry name" value="WW_DOMAIN_2"/>
    <property type="match status" value="1"/>
</dbReference>
<gene>
    <name evidence="4" type="primary">LOC113210932</name>
</gene>
<dbReference type="AlphaFoldDB" id="A0A6J1T2N6"/>
<keyword evidence="3" id="KW-1185">Reference proteome</keyword>
<dbReference type="Proteomes" id="UP000504606">
    <property type="component" value="Unplaced"/>
</dbReference>
<feature type="compositionally biased region" description="Basic residues" evidence="1">
    <location>
        <begin position="131"/>
        <end position="143"/>
    </location>
</feature>
<evidence type="ECO:0000313" key="4">
    <source>
        <dbReference type="RefSeq" id="XP_026284926.1"/>
    </source>
</evidence>
<dbReference type="SUPFAM" id="SSF88723">
    <property type="entry name" value="PIN domain-like"/>
    <property type="match status" value="1"/>
</dbReference>
<protein>
    <submittedName>
        <fullName evidence="4">Transcriptional protein SWT1 isoform X2</fullName>
    </submittedName>
</protein>
<organism evidence="3 4">
    <name type="scientific">Frankliniella occidentalis</name>
    <name type="common">Western flower thrips</name>
    <name type="synonym">Euthrips occidentalis</name>
    <dbReference type="NCBI Taxonomy" id="133901"/>
    <lineage>
        <taxon>Eukaryota</taxon>
        <taxon>Metazoa</taxon>
        <taxon>Ecdysozoa</taxon>
        <taxon>Arthropoda</taxon>
        <taxon>Hexapoda</taxon>
        <taxon>Insecta</taxon>
        <taxon>Pterygota</taxon>
        <taxon>Neoptera</taxon>
        <taxon>Paraneoptera</taxon>
        <taxon>Thysanoptera</taxon>
        <taxon>Terebrantia</taxon>
        <taxon>Thripoidea</taxon>
        <taxon>Thripidae</taxon>
        <taxon>Frankliniella</taxon>
    </lineage>
</organism>
<dbReference type="SMART" id="SM00456">
    <property type="entry name" value="WW"/>
    <property type="match status" value="1"/>
</dbReference>
<dbReference type="CDD" id="cd18727">
    <property type="entry name" value="PIN_Swt1-like"/>
    <property type="match status" value="1"/>
</dbReference>
<name>A0A6J1T2N6_FRAOC</name>
<reference evidence="4" key="1">
    <citation type="submission" date="2025-08" db="UniProtKB">
        <authorList>
            <consortium name="RefSeq"/>
        </authorList>
    </citation>
    <scope>IDENTIFICATION</scope>
    <source>
        <tissue evidence="4">Whole organism</tissue>
    </source>
</reference>
<evidence type="ECO:0000313" key="3">
    <source>
        <dbReference type="Proteomes" id="UP000504606"/>
    </source>
</evidence>
<dbReference type="InterPro" id="IPR036020">
    <property type="entry name" value="WW_dom_sf"/>
</dbReference>
<dbReference type="RefSeq" id="XP_026284926.1">
    <property type="nucleotide sequence ID" value="XM_026429141.2"/>
</dbReference>
<feature type="compositionally biased region" description="Polar residues" evidence="1">
    <location>
        <begin position="107"/>
        <end position="129"/>
    </location>
</feature>
<feature type="compositionally biased region" description="Basic and acidic residues" evidence="1">
    <location>
        <begin position="162"/>
        <end position="171"/>
    </location>
</feature>
<dbReference type="SMART" id="SM00670">
    <property type="entry name" value="PINc"/>
    <property type="match status" value="1"/>
</dbReference>
<feature type="compositionally biased region" description="Low complexity" evidence="1">
    <location>
        <begin position="64"/>
        <end position="73"/>
    </location>
</feature>
<dbReference type="Pfam" id="PF13638">
    <property type="entry name" value="PIN_4"/>
    <property type="match status" value="1"/>
</dbReference>